<reference evidence="3 4" key="1">
    <citation type="submission" date="2019-06" db="EMBL/GenBank/DDBJ databases">
        <authorList>
            <person name="Palmer J.M."/>
        </authorList>
    </citation>
    <scope>NUCLEOTIDE SEQUENCE [LARGE SCALE GENOMIC DNA]</scope>
    <source>
        <strain evidence="3 4">TWF703</strain>
    </source>
</reference>
<dbReference type="Proteomes" id="UP000480548">
    <property type="component" value="Unassembled WGS sequence"/>
</dbReference>
<feature type="chain" id="PRO_5028800287" evidence="2">
    <location>
        <begin position="19"/>
        <end position="283"/>
    </location>
</feature>
<feature type="signal peptide" evidence="2">
    <location>
        <begin position="1"/>
        <end position="18"/>
    </location>
</feature>
<evidence type="ECO:0000313" key="3">
    <source>
        <dbReference type="EMBL" id="KAF3130773.1"/>
    </source>
</evidence>
<gene>
    <name evidence="3" type="ORF">TWF703_008050</name>
</gene>
<comment type="caution">
    <text evidence="3">The sequence shown here is derived from an EMBL/GenBank/DDBJ whole genome shotgun (WGS) entry which is preliminary data.</text>
</comment>
<dbReference type="EMBL" id="WIQZ01000052">
    <property type="protein sequence ID" value="KAF3130773.1"/>
    <property type="molecule type" value="Genomic_DNA"/>
</dbReference>
<feature type="region of interest" description="Disordered" evidence="1">
    <location>
        <begin position="53"/>
        <end position="98"/>
    </location>
</feature>
<accession>A0A7C8K157</accession>
<name>A0A7C8K157_ORBOL</name>
<evidence type="ECO:0000256" key="1">
    <source>
        <dbReference type="SAM" id="MobiDB-lite"/>
    </source>
</evidence>
<evidence type="ECO:0000313" key="4">
    <source>
        <dbReference type="Proteomes" id="UP000480548"/>
    </source>
</evidence>
<dbReference type="AlphaFoldDB" id="A0A7C8K157"/>
<protein>
    <submittedName>
        <fullName evidence="3">Uncharacterized protein</fullName>
    </submittedName>
</protein>
<organism evidence="3 4">
    <name type="scientific">Orbilia oligospora</name>
    <name type="common">Nematode-trapping fungus</name>
    <name type="synonym">Arthrobotrys oligospora</name>
    <dbReference type="NCBI Taxonomy" id="2813651"/>
    <lineage>
        <taxon>Eukaryota</taxon>
        <taxon>Fungi</taxon>
        <taxon>Dikarya</taxon>
        <taxon>Ascomycota</taxon>
        <taxon>Pezizomycotina</taxon>
        <taxon>Orbiliomycetes</taxon>
        <taxon>Orbiliales</taxon>
        <taxon>Orbiliaceae</taxon>
        <taxon>Orbilia</taxon>
    </lineage>
</organism>
<evidence type="ECO:0000256" key="2">
    <source>
        <dbReference type="SAM" id="SignalP"/>
    </source>
</evidence>
<keyword evidence="2" id="KW-0732">Signal</keyword>
<proteinExistence type="predicted"/>
<sequence length="283" mass="31278">MLSSKLILTAFLFSTASIVQLPSLKISNPKVATSPSSCTNKNAENATKLNLPPFIDVSNSEPNAASKPGSQPLSNQYGGGGARKSSKLQNLHKSSELPRRTVSALRPYFHPVNQAFSTWYHNHPSQVAQPTLASIAAKNVDKVGSVQPLNTPCWDFPRNTNFLCAEGDPLPQKRLGYLALGVYRQKQWITRLRRPETEVGGVELPMKERRNIPERFAVGMKWRFLAGAQDLLERGGCFRGSRVEELPRRAALVFLLDEEVSVPSLRKGAWVLRLDVTTNVATC</sequence>
<feature type="compositionally biased region" description="Polar residues" evidence="1">
    <location>
        <begin position="57"/>
        <end position="76"/>
    </location>
</feature>